<dbReference type="RefSeq" id="WP_307248690.1">
    <property type="nucleotide sequence ID" value="NZ_JAUSQZ010000001.1"/>
</dbReference>
<keyword evidence="4" id="KW-0804">Transcription</keyword>
<dbReference type="PANTHER" id="PTHR30346:SF28">
    <property type="entry name" value="HTH-TYPE TRANSCRIPTIONAL REGULATOR CYNR"/>
    <property type="match status" value="1"/>
</dbReference>
<dbReference type="SUPFAM" id="SSF46785">
    <property type="entry name" value="Winged helix' DNA-binding domain"/>
    <property type="match status" value="1"/>
</dbReference>
<reference evidence="6 7" key="1">
    <citation type="submission" date="2023-07" db="EMBL/GenBank/DDBJ databases">
        <title>Sequencing the genomes of 1000 actinobacteria strains.</title>
        <authorList>
            <person name="Klenk H.-P."/>
        </authorList>
    </citation>
    <scope>NUCLEOTIDE SEQUENCE [LARGE SCALE GENOMIC DNA]</scope>
    <source>
        <strain evidence="6 7">DSM 44388</strain>
    </source>
</reference>
<evidence type="ECO:0000313" key="6">
    <source>
        <dbReference type="EMBL" id="MDP9829966.1"/>
    </source>
</evidence>
<accession>A0ABT9PBT0</accession>
<dbReference type="GO" id="GO:0003677">
    <property type="term" value="F:DNA binding"/>
    <property type="evidence" value="ECO:0007669"/>
    <property type="project" value="UniProtKB-KW"/>
</dbReference>
<dbReference type="Pfam" id="PF03466">
    <property type="entry name" value="LysR_substrate"/>
    <property type="match status" value="1"/>
</dbReference>
<dbReference type="PRINTS" id="PR00039">
    <property type="entry name" value="HTHLYSR"/>
</dbReference>
<dbReference type="Gene3D" id="3.40.190.10">
    <property type="entry name" value="Periplasmic binding protein-like II"/>
    <property type="match status" value="2"/>
</dbReference>
<evidence type="ECO:0000256" key="3">
    <source>
        <dbReference type="ARBA" id="ARBA00023125"/>
    </source>
</evidence>
<keyword evidence="3 6" id="KW-0238">DNA-binding</keyword>
<dbReference type="Proteomes" id="UP001235712">
    <property type="component" value="Unassembled WGS sequence"/>
</dbReference>
<evidence type="ECO:0000313" key="7">
    <source>
        <dbReference type="Proteomes" id="UP001235712"/>
    </source>
</evidence>
<comment type="similarity">
    <text evidence="1">Belongs to the LysR transcriptional regulatory family.</text>
</comment>
<dbReference type="InterPro" id="IPR005119">
    <property type="entry name" value="LysR_subst-bd"/>
</dbReference>
<evidence type="ECO:0000256" key="4">
    <source>
        <dbReference type="ARBA" id="ARBA00023163"/>
    </source>
</evidence>
<dbReference type="Gene3D" id="1.10.10.10">
    <property type="entry name" value="Winged helix-like DNA-binding domain superfamily/Winged helix DNA-binding domain"/>
    <property type="match status" value="1"/>
</dbReference>
<dbReference type="EMBL" id="JAUSQZ010000001">
    <property type="protein sequence ID" value="MDP9829966.1"/>
    <property type="molecule type" value="Genomic_DNA"/>
</dbReference>
<feature type="domain" description="HTH lysR-type" evidence="5">
    <location>
        <begin position="27"/>
        <end position="74"/>
    </location>
</feature>
<evidence type="ECO:0000256" key="2">
    <source>
        <dbReference type="ARBA" id="ARBA00023015"/>
    </source>
</evidence>
<dbReference type="InterPro" id="IPR036390">
    <property type="entry name" value="WH_DNA-bd_sf"/>
</dbReference>
<comment type="caution">
    <text evidence="6">The sequence shown here is derived from an EMBL/GenBank/DDBJ whole genome shotgun (WGS) entry which is preliminary data.</text>
</comment>
<dbReference type="SUPFAM" id="SSF53850">
    <property type="entry name" value="Periplasmic binding protein-like II"/>
    <property type="match status" value="1"/>
</dbReference>
<proteinExistence type="inferred from homology"/>
<protein>
    <submittedName>
        <fullName evidence="6">DNA-binding transcriptional LysR family regulator</fullName>
    </submittedName>
</protein>
<gene>
    <name evidence="6" type="ORF">J2S57_005715</name>
</gene>
<dbReference type="InterPro" id="IPR036388">
    <property type="entry name" value="WH-like_DNA-bd_sf"/>
</dbReference>
<dbReference type="InterPro" id="IPR000847">
    <property type="entry name" value="LysR_HTH_N"/>
</dbReference>
<organism evidence="6 7">
    <name type="scientific">Kineosporia succinea</name>
    <dbReference type="NCBI Taxonomy" id="84632"/>
    <lineage>
        <taxon>Bacteria</taxon>
        <taxon>Bacillati</taxon>
        <taxon>Actinomycetota</taxon>
        <taxon>Actinomycetes</taxon>
        <taxon>Kineosporiales</taxon>
        <taxon>Kineosporiaceae</taxon>
        <taxon>Kineosporia</taxon>
    </lineage>
</organism>
<dbReference type="PANTHER" id="PTHR30346">
    <property type="entry name" value="TRANSCRIPTIONAL DUAL REGULATOR HCAR-RELATED"/>
    <property type="match status" value="1"/>
</dbReference>
<dbReference type="Pfam" id="PF00126">
    <property type="entry name" value="HTH_1"/>
    <property type="match status" value="1"/>
</dbReference>
<keyword evidence="7" id="KW-1185">Reference proteome</keyword>
<name>A0ABT9PBT0_9ACTN</name>
<evidence type="ECO:0000256" key="1">
    <source>
        <dbReference type="ARBA" id="ARBA00009437"/>
    </source>
</evidence>
<evidence type="ECO:0000259" key="5">
    <source>
        <dbReference type="PROSITE" id="PS50931"/>
    </source>
</evidence>
<dbReference type="PROSITE" id="PS50931">
    <property type="entry name" value="HTH_LYSR"/>
    <property type="match status" value="1"/>
</dbReference>
<sequence length="312" mass="33029">MHHHDEPGRPDPGGLRKVLSALPLLTAVVDTGGISAAADELGVPQSTVSRGLARLEAELGCTLLERDGRGVRLTAAGAEFAGAARRALDLIGEAVAQVRDDEARRDNRVSIVFQNSLGRAVIPALVKALVERRPGTQVDLRQGGRAYCLAEFDAGADLVLVAPPAQPDQGVLTVPLYTEHLVLAVPGTHRFAGRDAIALPELENEPTLVLAPAYGLRVITDSLLREAGVRVTRAFEGEDLATIRGLVAAGLGVSIVPPIGPAPDVVEVPIDDRRATREVAASWRTDAPRRPALAALVDVVAWDRSWLPEHPA</sequence>
<keyword evidence="2" id="KW-0805">Transcription regulation</keyword>